<proteinExistence type="predicted"/>
<gene>
    <name evidence="2" type="ORF">Srubr_72510</name>
</gene>
<comment type="caution">
    <text evidence="2">The sequence shown here is derived from an EMBL/GenBank/DDBJ whole genome shotgun (WGS) entry which is preliminary data.</text>
</comment>
<dbReference type="PANTHER" id="PTHR35525">
    <property type="entry name" value="BLL6575 PROTEIN"/>
    <property type="match status" value="1"/>
</dbReference>
<keyword evidence="3" id="KW-1185">Reference proteome</keyword>
<dbReference type="SUPFAM" id="SSF160904">
    <property type="entry name" value="Jann2411-like"/>
    <property type="match status" value="1"/>
</dbReference>
<sequence>MVPHAVRARGCTPARGFCLGGDWHMALGGGTPAYPLRFDAGRVCLDLLATRHPGERLDGVGALCAWITGTGLVPDGTPLGHADVSWPAAFRELRADIGYLMRVLLGGEAGGYGGALARVNEAARAVPPAPVAVPAEDGCLVRELAVPPGCAGLLAVVARDAVELLTDPVARASVRQCAGDDCPLVYLDTSRGRRRRWCSSEVCGNRERVARHRRRAALARA</sequence>
<dbReference type="PANTHER" id="PTHR35525:SF3">
    <property type="entry name" value="BLL6575 PROTEIN"/>
    <property type="match status" value="1"/>
</dbReference>
<feature type="domain" description="Zinc finger CGNR" evidence="1">
    <location>
        <begin position="174"/>
        <end position="215"/>
    </location>
</feature>
<dbReference type="Pfam" id="PF07336">
    <property type="entry name" value="ABATE"/>
    <property type="match status" value="1"/>
</dbReference>
<name>A0ABQ3RNP9_STRRR</name>
<evidence type="ECO:0000313" key="3">
    <source>
        <dbReference type="Proteomes" id="UP000646738"/>
    </source>
</evidence>
<organism evidence="2 3">
    <name type="scientific">Streptomyces rubradiris</name>
    <name type="common">Streptomyces achromogenes subsp. rubradiris</name>
    <dbReference type="NCBI Taxonomy" id="285531"/>
    <lineage>
        <taxon>Bacteria</taxon>
        <taxon>Bacillati</taxon>
        <taxon>Actinomycetota</taxon>
        <taxon>Actinomycetes</taxon>
        <taxon>Kitasatosporales</taxon>
        <taxon>Streptomycetaceae</taxon>
        <taxon>Streptomyces</taxon>
    </lineage>
</organism>
<dbReference type="Gene3D" id="1.10.3300.10">
    <property type="entry name" value="Jann2411-like domain"/>
    <property type="match status" value="1"/>
</dbReference>
<dbReference type="InterPro" id="IPR021005">
    <property type="entry name" value="Znf_CGNR"/>
</dbReference>
<accession>A0ABQ3RNP9</accession>
<dbReference type="Proteomes" id="UP000646738">
    <property type="component" value="Unassembled WGS sequence"/>
</dbReference>
<dbReference type="EMBL" id="BNEA01000015">
    <property type="protein sequence ID" value="GHI57405.1"/>
    <property type="molecule type" value="Genomic_DNA"/>
</dbReference>
<dbReference type="Pfam" id="PF11706">
    <property type="entry name" value="zf-CGNR"/>
    <property type="match status" value="1"/>
</dbReference>
<protein>
    <recommendedName>
        <fullName evidence="1">Zinc finger CGNR domain-containing protein</fullName>
    </recommendedName>
</protein>
<reference evidence="3" key="1">
    <citation type="submission" date="2023-07" db="EMBL/GenBank/DDBJ databases">
        <title>Whole genome shotgun sequence of Streptomyces achromogenes subsp. rubradiris NBRC 14000.</title>
        <authorList>
            <person name="Komaki H."/>
            <person name="Tamura T."/>
        </authorList>
    </citation>
    <scope>NUCLEOTIDE SEQUENCE [LARGE SCALE GENOMIC DNA]</scope>
    <source>
        <strain evidence="3">NBRC 14000</strain>
    </source>
</reference>
<dbReference type="InterPro" id="IPR023286">
    <property type="entry name" value="ABATE_dom_sf"/>
</dbReference>
<dbReference type="InterPro" id="IPR010852">
    <property type="entry name" value="ABATE"/>
</dbReference>
<evidence type="ECO:0000313" key="2">
    <source>
        <dbReference type="EMBL" id="GHI57405.1"/>
    </source>
</evidence>
<evidence type="ECO:0000259" key="1">
    <source>
        <dbReference type="Pfam" id="PF11706"/>
    </source>
</evidence>